<dbReference type="EMBL" id="AZBU02000001">
    <property type="protein sequence ID" value="TMS34933.1"/>
    <property type="molecule type" value="Genomic_DNA"/>
</dbReference>
<proteinExistence type="predicted"/>
<reference evidence="1 2" key="1">
    <citation type="journal article" date="2015" name="Genome Biol.">
        <title>Comparative genomics of Steinernema reveals deeply conserved gene regulatory networks.</title>
        <authorList>
            <person name="Dillman A.R."/>
            <person name="Macchietto M."/>
            <person name="Porter C.F."/>
            <person name="Rogers A."/>
            <person name="Williams B."/>
            <person name="Antoshechkin I."/>
            <person name="Lee M.M."/>
            <person name="Goodwin Z."/>
            <person name="Lu X."/>
            <person name="Lewis E.E."/>
            <person name="Goodrich-Blair H."/>
            <person name="Stock S.P."/>
            <person name="Adams B.J."/>
            <person name="Sternberg P.W."/>
            <person name="Mortazavi A."/>
        </authorList>
    </citation>
    <scope>NUCLEOTIDE SEQUENCE [LARGE SCALE GENOMIC DNA]</scope>
    <source>
        <strain evidence="1 2">ALL</strain>
    </source>
</reference>
<name>A0A4V6I7E4_STECR</name>
<gene>
    <name evidence="1" type="ORF">L596_002428</name>
</gene>
<keyword evidence="2" id="KW-1185">Reference proteome</keyword>
<sequence length="111" mass="12707">MLQNVFRFARSSNFQGFRGLLASLEEEMVLHSQLFAFSRRHRVCHQRQVKDASEDRRSAATKVGAQDELVPILARRVLLAANAVLLRCLLAPTLIKIRSNERRACNWSENT</sequence>
<dbReference type="AlphaFoldDB" id="A0A4V6I7E4"/>
<accession>A0A4V6I7E4</accession>
<protein>
    <submittedName>
        <fullName evidence="1">Uncharacterized protein</fullName>
    </submittedName>
</protein>
<evidence type="ECO:0000313" key="2">
    <source>
        <dbReference type="Proteomes" id="UP000298663"/>
    </source>
</evidence>
<reference evidence="1 2" key="2">
    <citation type="journal article" date="2019" name="G3 (Bethesda)">
        <title>Hybrid Assembly of the Genome of the Entomopathogenic Nematode Steinernema carpocapsae Identifies the X-Chromosome.</title>
        <authorList>
            <person name="Serra L."/>
            <person name="Macchietto M."/>
            <person name="Macias-Munoz A."/>
            <person name="McGill C.J."/>
            <person name="Rodriguez I.M."/>
            <person name="Rodriguez B."/>
            <person name="Murad R."/>
            <person name="Mortazavi A."/>
        </authorList>
    </citation>
    <scope>NUCLEOTIDE SEQUENCE [LARGE SCALE GENOMIC DNA]</scope>
    <source>
        <strain evidence="1 2">ALL</strain>
    </source>
</reference>
<dbReference type="EMBL" id="CM016762">
    <property type="protein sequence ID" value="TMS34933.1"/>
    <property type="molecule type" value="Genomic_DNA"/>
</dbReference>
<evidence type="ECO:0000313" key="1">
    <source>
        <dbReference type="EMBL" id="TMS34933.1"/>
    </source>
</evidence>
<dbReference type="Proteomes" id="UP000298663">
    <property type="component" value="Chromosome X"/>
</dbReference>
<comment type="caution">
    <text evidence="1">The sequence shown here is derived from an EMBL/GenBank/DDBJ whole genome shotgun (WGS) entry which is preliminary data.</text>
</comment>
<organism evidence="1 2">
    <name type="scientific">Steinernema carpocapsae</name>
    <name type="common">Entomopathogenic nematode</name>
    <dbReference type="NCBI Taxonomy" id="34508"/>
    <lineage>
        <taxon>Eukaryota</taxon>
        <taxon>Metazoa</taxon>
        <taxon>Ecdysozoa</taxon>
        <taxon>Nematoda</taxon>
        <taxon>Chromadorea</taxon>
        <taxon>Rhabditida</taxon>
        <taxon>Tylenchina</taxon>
        <taxon>Panagrolaimomorpha</taxon>
        <taxon>Strongyloidoidea</taxon>
        <taxon>Steinernematidae</taxon>
        <taxon>Steinernema</taxon>
    </lineage>
</organism>